<reference evidence="2" key="1">
    <citation type="journal article" date="2013" name="Nat. Genet.">
        <title>The wheat powdery mildew genome shows the unique evolution of an obligate biotroph.</title>
        <authorList>
            <person name="Wicker T."/>
            <person name="Oberhaensli S."/>
            <person name="Parlange F."/>
            <person name="Buchmann J.P."/>
            <person name="Shatalina M."/>
            <person name="Roffler S."/>
            <person name="Ben-David R."/>
            <person name="Dolezel J."/>
            <person name="Simkova H."/>
            <person name="Schulze-Lefert P."/>
            <person name="Spanu P.D."/>
            <person name="Bruggmann R."/>
            <person name="Amselem J."/>
            <person name="Quesneville H."/>
            <person name="Ver Loren van Themaat E."/>
            <person name="Paape T."/>
            <person name="Shimizu K.K."/>
            <person name="Keller B."/>
        </authorList>
    </citation>
    <scope>NUCLEOTIDE SEQUENCE [LARGE SCALE GENOMIC DNA]</scope>
    <source>
        <strain evidence="2">96224</strain>
    </source>
</reference>
<gene>
    <name evidence="1" type="ORF">BGT96224_A21106</name>
</gene>
<proteinExistence type="predicted"/>
<organism evidence="1 2">
    <name type="scientific">Blumeria graminis f. sp. tritici 96224</name>
    <dbReference type="NCBI Taxonomy" id="1268274"/>
    <lineage>
        <taxon>Eukaryota</taxon>
        <taxon>Fungi</taxon>
        <taxon>Dikarya</taxon>
        <taxon>Ascomycota</taxon>
        <taxon>Pezizomycotina</taxon>
        <taxon>Leotiomycetes</taxon>
        <taxon>Erysiphales</taxon>
        <taxon>Erysiphaceae</taxon>
        <taxon>Blumeria</taxon>
    </lineage>
</organism>
<name>A0A656KKQ8_BLUGR</name>
<evidence type="ECO:0000313" key="1">
    <source>
        <dbReference type="EMBL" id="EPQ65116.1"/>
    </source>
</evidence>
<dbReference type="AlphaFoldDB" id="A0A656KKQ8"/>
<accession>A0A656KKQ8</accession>
<protein>
    <submittedName>
        <fullName evidence="1">Uncharacterized protein</fullName>
    </submittedName>
</protein>
<dbReference type="OrthoDB" id="3786303at2759"/>
<sequence length="137" mass="15010">MSYFQTFLVNFEGIEEWSEETILDETEQLLMKIEIDDLQNRNFFAEFGEIDGAHTVAILKDQLIFHAITKADVFKKPNGIMPDSGAAGVSSVGASECAALQQLNPSVQIDTSTAVKHQIRFGKGEELSQGSVTVSTP</sequence>
<evidence type="ECO:0000313" key="2">
    <source>
        <dbReference type="Proteomes" id="UP000053110"/>
    </source>
</evidence>
<dbReference type="EMBL" id="KE375038">
    <property type="protein sequence ID" value="EPQ65116.1"/>
    <property type="molecule type" value="Genomic_DNA"/>
</dbReference>
<dbReference type="Proteomes" id="UP000053110">
    <property type="component" value="Unassembled WGS sequence"/>
</dbReference>